<dbReference type="Pfam" id="PF05199">
    <property type="entry name" value="GMC_oxred_C"/>
    <property type="match status" value="1"/>
</dbReference>
<gene>
    <name evidence="5" type="primary">LOC108744373</name>
</gene>
<protein>
    <submittedName>
        <fullName evidence="5">Glucose dehydrogenase [FAD, quinone]</fullName>
    </submittedName>
</protein>
<dbReference type="PANTHER" id="PTHR11552">
    <property type="entry name" value="GLUCOSE-METHANOL-CHOLINE GMC OXIDOREDUCTASE"/>
    <property type="match status" value="1"/>
</dbReference>
<dbReference type="OrthoDB" id="269227at2759"/>
<dbReference type="STRING" id="224129.A0A1W4XS38"/>
<dbReference type="GO" id="GO:0016614">
    <property type="term" value="F:oxidoreductase activity, acting on CH-OH group of donors"/>
    <property type="evidence" value="ECO:0007669"/>
    <property type="project" value="InterPro"/>
</dbReference>
<feature type="domain" description="Glucose-methanol-choline oxidoreductase N-terminal" evidence="3">
    <location>
        <begin position="312"/>
        <end position="326"/>
    </location>
</feature>
<dbReference type="GeneID" id="108744373"/>
<keyword evidence="2" id="KW-0285">Flavoprotein</keyword>
<proteinExistence type="inferred from homology"/>
<dbReference type="Gene3D" id="3.50.50.60">
    <property type="entry name" value="FAD/NAD(P)-binding domain"/>
    <property type="match status" value="1"/>
</dbReference>
<feature type="binding site" evidence="2">
    <location>
        <position position="142"/>
    </location>
    <ligand>
        <name>FAD</name>
        <dbReference type="ChEBI" id="CHEBI:57692"/>
    </ligand>
</feature>
<dbReference type="InterPro" id="IPR007867">
    <property type="entry name" value="GMC_OxRtase_C"/>
</dbReference>
<evidence type="ECO:0000256" key="1">
    <source>
        <dbReference type="ARBA" id="ARBA00010790"/>
    </source>
</evidence>
<evidence type="ECO:0000259" key="3">
    <source>
        <dbReference type="PROSITE" id="PS00624"/>
    </source>
</evidence>
<comment type="cofactor">
    <cofactor evidence="2">
        <name>FAD</name>
        <dbReference type="ChEBI" id="CHEBI:57692"/>
    </cofactor>
</comment>
<dbReference type="Gene3D" id="3.30.560.10">
    <property type="entry name" value="Glucose Oxidase, domain 3"/>
    <property type="match status" value="1"/>
</dbReference>
<evidence type="ECO:0000313" key="5">
    <source>
        <dbReference type="RefSeq" id="XP_018335607.1"/>
    </source>
</evidence>
<dbReference type="RefSeq" id="XP_018335607.1">
    <property type="nucleotide sequence ID" value="XM_018480105.2"/>
</dbReference>
<organism evidence="4 5">
    <name type="scientific">Agrilus planipennis</name>
    <name type="common">Emerald ash borer</name>
    <name type="synonym">Agrilus marcopoli</name>
    <dbReference type="NCBI Taxonomy" id="224129"/>
    <lineage>
        <taxon>Eukaryota</taxon>
        <taxon>Metazoa</taxon>
        <taxon>Ecdysozoa</taxon>
        <taxon>Arthropoda</taxon>
        <taxon>Hexapoda</taxon>
        <taxon>Insecta</taxon>
        <taxon>Pterygota</taxon>
        <taxon>Neoptera</taxon>
        <taxon>Endopterygota</taxon>
        <taxon>Coleoptera</taxon>
        <taxon>Polyphaga</taxon>
        <taxon>Elateriformia</taxon>
        <taxon>Buprestoidea</taxon>
        <taxon>Buprestidae</taxon>
        <taxon>Agrilinae</taxon>
        <taxon>Agrilus</taxon>
    </lineage>
</organism>
<keyword evidence="2" id="KW-0274">FAD</keyword>
<comment type="similarity">
    <text evidence="1">Belongs to the GMC oxidoreductase family.</text>
</comment>
<dbReference type="Proteomes" id="UP000192223">
    <property type="component" value="Unplaced"/>
</dbReference>
<dbReference type="InterPro" id="IPR000172">
    <property type="entry name" value="GMC_OxRdtase_N"/>
</dbReference>
<sequence>MACNCQGTPMGPTLAEVCGGGAFWVFMSVFEAFLRTQCDIEDPCGRPKETEVVLPAYDFIVIGSGAAGAVVASRLSEVPDWKVLLIEAGWDEPTGTQVPPLYVNYIGSPIDWGYYTEPESEACLNHDNQRCYWPRGKVMGGTTVLHGMMYTRGNRYDYDNWAALGNPGWSYEEVMPYFLKSEDNKQFNEMERGYHGLGGPYTITQFPSHPPFANALIQAGDELGYSPKDLCGRNQTGFMITQTTNMNGVRQSSAHAYIRPVHRRPNLHILYNSTVTRLLIDNDTKSAYGVQYMKNGKFHNVNATKEVVVSGGSVNSPQLLLLSGIGPMDHLHEVGVPLMHHLPGVGENLHNHVAYNMTFYLNEANTRLLDWASAMQYILYRNGALSSTGLTQVTGFIKTKYANQTEDNPDIQYFFHGYSPDCSETGTVGELINNNSRAFLMCPTLIKPKSRGFLRLRSADPMMSPAIYARYFTDPDDVKVLVEGVKFATKFVSTKAMKKYGLRLDMTPVKGCEDLDFGSDAYWVCAAKRNTAPENHQAGTCKMGPSSDPMAVVNHRLQVHGIDRLRVIDMSIMPQVVSGNPAGPTTMIGEKGADMIKQRWMAAERSVVISASQ</sequence>
<evidence type="ECO:0000256" key="2">
    <source>
        <dbReference type="PIRSR" id="PIRSR000137-2"/>
    </source>
</evidence>
<dbReference type="Pfam" id="PF00732">
    <property type="entry name" value="GMC_oxred_N"/>
    <property type="match status" value="1"/>
</dbReference>
<dbReference type="PROSITE" id="PS00624">
    <property type="entry name" value="GMC_OXRED_2"/>
    <property type="match status" value="1"/>
</dbReference>
<dbReference type="AlphaFoldDB" id="A0A1W4XS38"/>
<evidence type="ECO:0000313" key="4">
    <source>
        <dbReference type="Proteomes" id="UP000192223"/>
    </source>
</evidence>
<dbReference type="InterPro" id="IPR012132">
    <property type="entry name" value="GMC_OxRdtase"/>
</dbReference>
<dbReference type="PANTHER" id="PTHR11552:SF217">
    <property type="entry name" value="GLUCOSE DEHYDROGENASE [FAD, QUINONE]"/>
    <property type="match status" value="1"/>
</dbReference>
<accession>A0A1W4XS38</accession>
<dbReference type="KEGG" id="apln:108744373"/>
<dbReference type="SUPFAM" id="SSF51905">
    <property type="entry name" value="FAD/NAD(P)-binding domain"/>
    <property type="match status" value="1"/>
</dbReference>
<dbReference type="SUPFAM" id="SSF54373">
    <property type="entry name" value="FAD-linked reductases, C-terminal domain"/>
    <property type="match status" value="1"/>
</dbReference>
<dbReference type="InParanoid" id="A0A1W4XS38"/>
<dbReference type="InterPro" id="IPR036188">
    <property type="entry name" value="FAD/NAD-bd_sf"/>
</dbReference>
<reference evidence="5" key="1">
    <citation type="submission" date="2025-08" db="UniProtKB">
        <authorList>
            <consortium name="RefSeq"/>
        </authorList>
    </citation>
    <scope>IDENTIFICATION</scope>
    <source>
        <tissue evidence="5">Entire body</tissue>
    </source>
</reference>
<dbReference type="PIRSF" id="PIRSF000137">
    <property type="entry name" value="Alcohol_oxidase"/>
    <property type="match status" value="1"/>
</dbReference>
<dbReference type="GO" id="GO:0050660">
    <property type="term" value="F:flavin adenine dinucleotide binding"/>
    <property type="evidence" value="ECO:0007669"/>
    <property type="project" value="InterPro"/>
</dbReference>
<dbReference type="FunCoup" id="A0A1W4XS38">
    <property type="interactions" value="50"/>
</dbReference>
<feature type="binding site" evidence="2">
    <location>
        <position position="138"/>
    </location>
    <ligand>
        <name>FAD</name>
        <dbReference type="ChEBI" id="CHEBI:57692"/>
    </ligand>
</feature>
<name>A0A1W4XS38_AGRPL</name>
<keyword evidence="4" id="KW-1185">Reference proteome</keyword>
<feature type="binding site" evidence="2">
    <location>
        <position position="275"/>
    </location>
    <ligand>
        <name>FAD</name>
        <dbReference type="ChEBI" id="CHEBI:57692"/>
    </ligand>
</feature>